<dbReference type="EMBL" id="JAJEPW010000060">
    <property type="protein sequence ID" value="MCC2130637.1"/>
    <property type="molecule type" value="Genomic_DNA"/>
</dbReference>
<comment type="subcellular location">
    <subcellularLocation>
        <location evidence="1">Cell envelope</location>
    </subcellularLocation>
</comment>
<evidence type="ECO:0000256" key="2">
    <source>
        <dbReference type="ARBA" id="ARBA00005695"/>
    </source>
</evidence>
<evidence type="ECO:0000256" key="4">
    <source>
        <dbReference type="ARBA" id="ARBA00022729"/>
    </source>
</evidence>
<feature type="domain" description="Solute-binding protein family 5" evidence="6">
    <location>
        <begin position="76"/>
        <end position="447"/>
    </location>
</feature>
<evidence type="ECO:0000256" key="5">
    <source>
        <dbReference type="SAM" id="SignalP"/>
    </source>
</evidence>
<dbReference type="InterPro" id="IPR039424">
    <property type="entry name" value="SBP_5"/>
</dbReference>
<evidence type="ECO:0000256" key="3">
    <source>
        <dbReference type="ARBA" id="ARBA00022448"/>
    </source>
</evidence>
<dbReference type="GO" id="GO:1904680">
    <property type="term" value="F:peptide transmembrane transporter activity"/>
    <property type="evidence" value="ECO:0007669"/>
    <property type="project" value="TreeGrafter"/>
</dbReference>
<dbReference type="PANTHER" id="PTHR30290:SF10">
    <property type="entry name" value="PERIPLASMIC OLIGOPEPTIDE-BINDING PROTEIN-RELATED"/>
    <property type="match status" value="1"/>
</dbReference>
<protein>
    <submittedName>
        <fullName evidence="7">Peptide ABC transporter substrate-binding protein</fullName>
    </submittedName>
</protein>
<dbReference type="PIRSF" id="PIRSF002741">
    <property type="entry name" value="MppA"/>
    <property type="match status" value="1"/>
</dbReference>
<organism evidence="7 8">
    <name type="scientific">Brotocaccenecus cirricatena</name>
    <dbReference type="NCBI Taxonomy" id="3064195"/>
    <lineage>
        <taxon>Bacteria</taxon>
        <taxon>Bacillati</taxon>
        <taxon>Bacillota</taxon>
        <taxon>Clostridia</taxon>
        <taxon>Eubacteriales</taxon>
        <taxon>Oscillospiraceae</taxon>
        <taxon>Brotocaccenecus</taxon>
    </lineage>
</organism>
<comment type="similarity">
    <text evidence="2">Belongs to the bacterial solute-binding protein 5 family.</text>
</comment>
<dbReference type="GO" id="GO:0042597">
    <property type="term" value="C:periplasmic space"/>
    <property type="evidence" value="ECO:0007669"/>
    <property type="project" value="UniProtKB-ARBA"/>
</dbReference>
<proteinExistence type="inferred from homology"/>
<accession>A0AAE3ADP2</accession>
<keyword evidence="8" id="KW-1185">Reference proteome</keyword>
<feature type="chain" id="PRO_5041906684" evidence="5">
    <location>
        <begin position="24"/>
        <end position="525"/>
    </location>
</feature>
<dbReference type="Gene3D" id="3.90.76.10">
    <property type="entry name" value="Dipeptide-binding Protein, Domain 1"/>
    <property type="match status" value="1"/>
</dbReference>
<keyword evidence="4 5" id="KW-0732">Signal</keyword>
<name>A0AAE3ADP2_9FIRM</name>
<evidence type="ECO:0000313" key="8">
    <source>
        <dbReference type="Proteomes" id="UP001199319"/>
    </source>
</evidence>
<dbReference type="PROSITE" id="PS51257">
    <property type="entry name" value="PROKAR_LIPOPROTEIN"/>
    <property type="match status" value="1"/>
</dbReference>
<evidence type="ECO:0000259" key="6">
    <source>
        <dbReference type="Pfam" id="PF00496"/>
    </source>
</evidence>
<dbReference type="CDD" id="cd08504">
    <property type="entry name" value="PBP2_OppA"/>
    <property type="match status" value="1"/>
</dbReference>
<evidence type="ECO:0000256" key="1">
    <source>
        <dbReference type="ARBA" id="ARBA00004196"/>
    </source>
</evidence>
<dbReference type="GO" id="GO:0030313">
    <property type="term" value="C:cell envelope"/>
    <property type="evidence" value="ECO:0007669"/>
    <property type="project" value="UniProtKB-SubCell"/>
</dbReference>
<dbReference type="AlphaFoldDB" id="A0AAE3ADP2"/>
<comment type="caution">
    <text evidence="7">The sequence shown here is derived from an EMBL/GenBank/DDBJ whole genome shotgun (WGS) entry which is preliminary data.</text>
</comment>
<dbReference type="InterPro" id="IPR030678">
    <property type="entry name" value="Peptide/Ni-bd"/>
</dbReference>
<sequence length="525" mass="56869">MKRRIRYMALLLAVCMLALTGCAQPRDTMTLRVCLDAAPATLDPAMASSDAERTVVAHLFENLMKLSRGEDGGIQPVYAAAKSYTVEDNLDGTETYTFTLRQNVRWSDGQTVTAHDFVYAWQRLADPATGSPHAALLNMVAGFDQVQAKQDGSLLQVSAPDDFTFVVKLSYKCAYFLTDVCAGTATMPVRSDAAEREDWSLHSETLLTDGPYRATGWDETGLTAQAADGYYDARRLGPDVLEFRFETDGQARADLLSGGDVDFAMNLPEGDTSDPYPQTTLLLLNQRTGSLESESLRRALALAIDRNALTEGQPLDPAQGIVPPGLRNTMGGDFRQGSGSLIDNEPDNYEALCQQAKTLLEEAGGVGAAGQITLLYDSTDETAARTAAAVQDAWKQKLGLIAILRGATAQELADALNQGEFMVALTTVTADRGDASGLLSLWESGNGYFYSTAYDMLLRAADASGHVEVRDAYLEDAEAMLVEDGWVIPLYYVHRHSGLAQQLTAPLYDGTGVYRFSAVVRQTPQ</sequence>
<dbReference type="PANTHER" id="PTHR30290">
    <property type="entry name" value="PERIPLASMIC BINDING COMPONENT OF ABC TRANSPORTER"/>
    <property type="match status" value="1"/>
</dbReference>
<feature type="signal peptide" evidence="5">
    <location>
        <begin position="1"/>
        <end position="23"/>
    </location>
</feature>
<gene>
    <name evidence="7" type="ORF">LKD37_14145</name>
</gene>
<dbReference type="InterPro" id="IPR000914">
    <property type="entry name" value="SBP_5_dom"/>
</dbReference>
<evidence type="ECO:0000313" key="7">
    <source>
        <dbReference type="EMBL" id="MCC2130637.1"/>
    </source>
</evidence>
<dbReference type="SUPFAM" id="SSF53850">
    <property type="entry name" value="Periplasmic binding protein-like II"/>
    <property type="match status" value="1"/>
</dbReference>
<dbReference type="RefSeq" id="WP_302929794.1">
    <property type="nucleotide sequence ID" value="NZ_JAJEPW010000060.1"/>
</dbReference>
<dbReference type="Gene3D" id="3.40.190.10">
    <property type="entry name" value="Periplasmic binding protein-like II"/>
    <property type="match status" value="1"/>
</dbReference>
<dbReference type="GO" id="GO:0015833">
    <property type="term" value="P:peptide transport"/>
    <property type="evidence" value="ECO:0007669"/>
    <property type="project" value="TreeGrafter"/>
</dbReference>
<reference evidence="7" key="1">
    <citation type="submission" date="2021-10" db="EMBL/GenBank/DDBJ databases">
        <title>Anaerobic single-cell dispensing facilitates the cultivation of human gut bacteria.</title>
        <authorList>
            <person name="Afrizal A."/>
        </authorList>
    </citation>
    <scope>NUCLEOTIDE SEQUENCE</scope>
    <source>
        <strain evidence="7">CLA-AA-H272</strain>
    </source>
</reference>
<dbReference type="Pfam" id="PF00496">
    <property type="entry name" value="SBP_bac_5"/>
    <property type="match status" value="1"/>
</dbReference>
<dbReference type="Gene3D" id="3.10.105.10">
    <property type="entry name" value="Dipeptide-binding Protein, Domain 3"/>
    <property type="match status" value="1"/>
</dbReference>
<dbReference type="Proteomes" id="UP001199319">
    <property type="component" value="Unassembled WGS sequence"/>
</dbReference>
<dbReference type="GO" id="GO:0043190">
    <property type="term" value="C:ATP-binding cassette (ABC) transporter complex"/>
    <property type="evidence" value="ECO:0007669"/>
    <property type="project" value="InterPro"/>
</dbReference>
<keyword evidence="3" id="KW-0813">Transport</keyword>